<evidence type="ECO:0000313" key="7">
    <source>
        <dbReference type="Proteomes" id="UP000199149"/>
    </source>
</evidence>
<dbReference type="Proteomes" id="UP000199149">
    <property type="component" value="Unassembled WGS sequence"/>
</dbReference>
<evidence type="ECO:0000256" key="4">
    <source>
        <dbReference type="ARBA" id="ARBA00023136"/>
    </source>
</evidence>
<keyword evidence="2" id="KW-0812">Transmembrane</keyword>
<comment type="subcellular location">
    <subcellularLocation>
        <location evidence="1">Membrane</location>
        <topology evidence="1">Single-pass membrane protein</topology>
    </subcellularLocation>
</comment>
<evidence type="ECO:0000313" key="6">
    <source>
        <dbReference type="EMBL" id="SFN15176.1"/>
    </source>
</evidence>
<dbReference type="InterPro" id="IPR008023">
    <property type="entry name" value="DUF748"/>
</dbReference>
<sequence length="1830" mass="203461">MKFNLKKTIKYLSITLLTIILLLIGLVFSLKIPAVQNYVKGHLIDYLEDKIQTKVSLEKVYVDFPTSLVMQDLYLQGQDVDTLLYVQKFDVGLDIWQLLKSKADIKSIDLEGVNANVVRKQDGTFNFDYIINAFATKDEEESESKPFIISLDKIKLKNIAVSFIDKQSGNNIKVAFNEFDTRVKTFDLDKNSYAIGDILMDGLKLKLKQDLVKEVAKNVEEKVDSLNQQKPLKLELNGIKLTNFDIDYGDDNAQLFAKLNFKSFQTKIKNLDLDKNSYAVGDINLSGLNLKFEQKNSKNIIQNNSNNVDVKSNQTPLQFDLNKINLADINVDYRDDNSKMYAKVGLKDFETIIKKIDLASNSYNIGDINLDGLDLNYTQKTTPIQSKNNVENTSNQSPLQLGLNKINLTNIKVDYNDENSKTFAKVNLNDLKSKINKLDLKNAIYDVDHIILKGTNVNANLHLATNSKTSKSSTEASAPINLALNKLILDNVKVVYNNTAVAHTKQGMDYNHLNFSKLNVDVENFKMFNGAISGSVKKGEIKETRGLNILRLNTDFLYGEKQAYLKNLYLQTPKTLLRDEVYLTYNSINQLTSNPGNVIVNAKIRKSKIGFADILNLVPTLKNTTPFDKYPNAILNIDTQLKGKVNDLTIQNLALSGLDDLAILASGRVINAMNPDKLYYDLSIQNFSTSSKTIYNLVPKNTIPSNIRIPSKLIVKGKAKGTTQNVNTQLYLTSTLGNANIDAKVDMQKKDAEKYDVKADLQNLDIGTLISNKDIGKITAKINAKGQSFNPEKADADINGTIISANYNNYVYKNIDLKAKVNNGIFDAHLLSKDPNANLNLTASGVYKKDLSDVKINGKIDKLDLNKLGFYATPMIIVGGINADFSTLNPDELNGSLQLTNFAISDTKEIFPVQEMSLTAISTKDSNQINLNSQIADAELKGKFKLTQIFSALSATINEYYNFQEKDQKITIDPHQYFTLNAKIKDDDLIRKFVPDLKNFETITLNATYEADSQKILVNGEIPNLTYGKNTIDAGKLQISNNNNALQYDLNIGGLKSESFQLKKININGDIAQNIINYNVSTKDDKDATQFLIAGNVKALNDITEISLNPNGLVLNYDQWQVGNDNSIQLKKDGIVANNFRISKDGSEILLQSENENGSSPLNIQIKDFKIETITELIKKDDLPAAGTINGTAQIRDLNKEMTFTSDLTISDLQAFGNPIGNLTAKVQNTSPTIINADIALTGNNNDLKITGDYNTKESAFDLLLAINRLEMKSIQGFSINAIKDTEGFISGNLNVTGTTDKPSILGKIQFNEVGLIVAETGSNFRKINDAIDFTNKGIELNRFKINDADGNSLTVNGEVLTQNYQDFAFNLTANARDFKVVNSEKSNDALMYGILAINANLQIKGDLDLPIVSGQLKVTEDTKFTFVLPQSSPSLQARDGIVEFIDQDQVALQQTIKTDEISSDTKIKGFDVNVNIEIDKDAKTSLIIDKANGDFVEIQGEAQLTGGMDPSGKVTLVGIYQVEKGAYEMSVSLLKRKFDIQKGSTITWTGEPTTATLDITAAYTTEAAPIDLIEQQISGLSSSEMNMYKQRIPFNTLLKLNGELLKPEITFDITLNEENPSVATTVLDNTKAKLDQLRNDEAEMNKQVFALLLLNRFIGENPFQSQSGVSAETMAKQSVSNILSQQLNNLAADLIKGVDIDFGLDTQDDYSTGSKNTRTDLNVAVSKRLLNDRLKVSIGSDFGLDGQARENENMTNIAGDITVDYSLSRDGRYMLRAYRKNEYQVALQGQIVETGVGFIITIDYNKFREIFEKRKQNRSYKKTQRTETK</sequence>
<dbReference type="PANTHER" id="PTHR36985">
    <property type="entry name" value="TRANSLOCATION AND ASSEMBLY MODULE SUBUNIT TAMB"/>
    <property type="match status" value="1"/>
</dbReference>
<dbReference type="PANTHER" id="PTHR36985:SF1">
    <property type="entry name" value="TRANSLOCATION AND ASSEMBLY MODULE SUBUNIT TAMB"/>
    <property type="match status" value="1"/>
</dbReference>
<keyword evidence="3" id="KW-1133">Transmembrane helix</keyword>
<keyword evidence="4" id="KW-0472">Membrane</keyword>
<dbReference type="STRING" id="684065.SAMN05421738_107102"/>
<dbReference type="RefSeq" id="WP_125113285.1">
    <property type="nucleotide sequence ID" value="NZ_FOUZ01000007.1"/>
</dbReference>
<evidence type="ECO:0000259" key="5">
    <source>
        <dbReference type="Pfam" id="PF04357"/>
    </source>
</evidence>
<gene>
    <name evidence="6" type="ORF">SAMN05421738_107102</name>
</gene>
<evidence type="ECO:0000256" key="3">
    <source>
        <dbReference type="ARBA" id="ARBA00022989"/>
    </source>
</evidence>
<protein>
    <submittedName>
        <fullName evidence="6">Autotransporter translocation and assembly factor TamB</fullName>
    </submittedName>
</protein>
<dbReference type="Pfam" id="PF05359">
    <property type="entry name" value="DUF748"/>
    <property type="match status" value="1"/>
</dbReference>
<keyword evidence="7" id="KW-1185">Reference proteome</keyword>
<dbReference type="EMBL" id="FOUZ01000007">
    <property type="protein sequence ID" value="SFN15176.1"/>
    <property type="molecule type" value="Genomic_DNA"/>
</dbReference>
<dbReference type="GO" id="GO:0009306">
    <property type="term" value="P:protein secretion"/>
    <property type="evidence" value="ECO:0007669"/>
    <property type="project" value="InterPro"/>
</dbReference>
<name>A0A1I4WPT8_9FLAO</name>
<evidence type="ECO:0000256" key="2">
    <source>
        <dbReference type="ARBA" id="ARBA00022692"/>
    </source>
</evidence>
<organism evidence="6 7">
    <name type="scientific">Algoriella xinjiangensis</name>
    <dbReference type="NCBI Taxonomy" id="684065"/>
    <lineage>
        <taxon>Bacteria</taxon>
        <taxon>Pseudomonadati</taxon>
        <taxon>Bacteroidota</taxon>
        <taxon>Flavobacteriia</taxon>
        <taxon>Flavobacteriales</taxon>
        <taxon>Weeksellaceae</taxon>
        <taxon>Algoriella</taxon>
    </lineage>
</organism>
<accession>A0A1I4WPT8</accession>
<dbReference type="OrthoDB" id="9811276at2"/>
<dbReference type="InterPro" id="IPR007452">
    <property type="entry name" value="TamB_C"/>
</dbReference>
<dbReference type="Pfam" id="PF04357">
    <property type="entry name" value="TamB"/>
    <property type="match status" value="1"/>
</dbReference>
<reference evidence="7" key="1">
    <citation type="submission" date="2016-10" db="EMBL/GenBank/DDBJ databases">
        <authorList>
            <person name="Varghese N."/>
            <person name="Submissions S."/>
        </authorList>
    </citation>
    <scope>NUCLEOTIDE SEQUENCE [LARGE SCALE GENOMIC DNA]</scope>
    <source>
        <strain evidence="7">XJ109</strain>
    </source>
</reference>
<dbReference type="GO" id="GO:0005886">
    <property type="term" value="C:plasma membrane"/>
    <property type="evidence" value="ECO:0007669"/>
    <property type="project" value="InterPro"/>
</dbReference>
<evidence type="ECO:0000256" key="1">
    <source>
        <dbReference type="ARBA" id="ARBA00004167"/>
    </source>
</evidence>
<proteinExistence type="predicted"/>
<feature type="domain" description="Translocation and assembly module TamB C-terminal" evidence="5">
    <location>
        <begin position="1343"/>
        <end position="1789"/>
    </location>
</feature>